<dbReference type="EMBL" id="UGAB01000002">
    <property type="protein sequence ID" value="STF40520.1"/>
    <property type="molecule type" value="Genomic_DNA"/>
</dbReference>
<organism evidence="5 8">
    <name type="scientific">Escherichia coli</name>
    <dbReference type="NCBI Taxonomy" id="562"/>
    <lineage>
        <taxon>Bacteria</taxon>
        <taxon>Pseudomonadati</taxon>
        <taxon>Pseudomonadota</taxon>
        <taxon>Gammaproteobacteria</taxon>
        <taxon>Enterobacterales</taxon>
        <taxon>Enterobacteriaceae</taxon>
        <taxon>Escherichia</taxon>
    </lineage>
</organism>
<evidence type="ECO:0000313" key="9">
    <source>
        <dbReference type="Proteomes" id="UP000254877"/>
    </source>
</evidence>
<protein>
    <submittedName>
        <fullName evidence="5">Histidine ABC transporter, substrate-binding periplasmic protein</fullName>
    </submittedName>
</protein>
<evidence type="ECO:0000259" key="1">
    <source>
        <dbReference type="Pfam" id="PF00497"/>
    </source>
</evidence>
<evidence type="ECO:0000313" key="5">
    <source>
        <dbReference type="EMBL" id="STI81013.1"/>
    </source>
</evidence>
<accession>A0A376TVR3</accession>
<sequence length="42" mass="4892">MGLRKEDNELREALNKAFAEMRADGTYEKLAKKYFDFDVYGG</sequence>
<evidence type="ECO:0000313" key="4">
    <source>
        <dbReference type="EMBL" id="STI16733.1"/>
    </source>
</evidence>
<dbReference type="Proteomes" id="UP000467488">
    <property type="component" value="Chromosome"/>
</dbReference>
<dbReference type="EMBL" id="CAADJZ010000001">
    <property type="protein sequence ID" value="VFT68356.1"/>
    <property type="molecule type" value="Genomic_DNA"/>
</dbReference>
<evidence type="ECO:0000313" key="2">
    <source>
        <dbReference type="EMBL" id="BBU82289.1"/>
    </source>
</evidence>
<evidence type="ECO:0000313" key="11">
    <source>
        <dbReference type="Proteomes" id="UP000467488"/>
    </source>
</evidence>
<evidence type="ECO:0000313" key="10">
    <source>
        <dbReference type="Proteomes" id="UP000358010"/>
    </source>
</evidence>
<name>A0A376TVR3_ECOLX</name>
<evidence type="ECO:0000313" key="7">
    <source>
        <dbReference type="Proteomes" id="UP000254159"/>
    </source>
</evidence>
<dbReference type="AlphaFoldDB" id="A0A376TVR3"/>
<dbReference type="InterPro" id="IPR001638">
    <property type="entry name" value="Solute-binding_3/MltF_N"/>
</dbReference>
<dbReference type="Proteomes" id="UP000254877">
    <property type="component" value="Unassembled WGS sequence"/>
</dbReference>
<dbReference type="Proteomes" id="UP000254159">
    <property type="component" value="Unassembled WGS sequence"/>
</dbReference>
<dbReference type="Proteomes" id="UP000358010">
    <property type="component" value="Unassembled WGS sequence"/>
</dbReference>
<dbReference type="EMBL" id="AP022360">
    <property type="protein sequence ID" value="BBU82289.1"/>
    <property type="molecule type" value="Genomic_DNA"/>
</dbReference>
<reference evidence="6 10" key="2">
    <citation type="submission" date="2019-03" db="EMBL/GenBank/DDBJ databases">
        <authorList>
            <consortium name="Pathogen Informatics"/>
        </authorList>
    </citation>
    <scope>NUCLEOTIDE SEQUENCE [LARGE SCALE GENOMIC DNA]</scope>
    <source>
        <strain evidence="6 10">NCTC10974</strain>
    </source>
</reference>
<dbReference type="Gene3D" id="3.40.190.10">
    <property type="entry name" value="Periplasmic binding protein-like II"/>
    <property type="match status" value="1"/>
</dbReference>
<reference evidence="2 11" key="3">
    <citation type="submission" date="2020-01" db="EMBL/GenBank/DDBJ databases">
        <title>Dynamics of blaIMP-6 dissemination in carbapenem resistant Enterobacteriacea isolated from regional surveillance in Osaka, Japan.</title>
        <authorList>
            <person name="Abe R."/>
            <person name="Akeda Y."/>
            <person name="Sugawara Y."/>
            <person name="Yamamoto N."/>
            <person name="Tomono K."/>
            <person name="Takeuchi D."/>
            <person name="Kawahara R."/>
            <person name="Hamada S."/>
        </authorList>
    </citation>
    <scope>NUCLEOTIDE SEQUENCE [LARGE SCALE GENOMIC DNA]</scope>
    <source>
        <strain evidence="2 11">E300</strain>
    </source>
</reference>
<dbReference type="Pfam" id="PF00497">
    <property type="entry name" value="SBP_bac_3"/>
    <property type="match status" value="1"/>
</dbReference>
<evidence type="ECO:0000313" key="3">
    <source>
        <dbReference type="EMBL" id="STF40520.1"/>
    </source>
</evidence>
<evidence type="ECO:0000313" key="8">
    <source>
        <dbReference type="Proteomes" id="UP000254405"/>
    </source>
</evidence>
<evidence type="ECO:0000313" key="6">
    <source>
        <dbReference type="EMBL" id="VFT68356.1"/>
    </source>
</evidence>
<reference evidence="7 8" key="1">
    <citation type="submission" date="2018-06" db="EMBL/GenBank/DDBJ databases">
        <authorList>
            <consortium name="Pathogen Informatics"/>
            <person name="Doyle S."/>
        </authorList>
    </citation>
    <scope>NUCLEOTIDE SEQUENCE [LARGE SCALE GENOMIC DNA]</scope>
    <source>
        <strain evidence="4 7">NCTC10865</strain>
        <strain evidence="3 9">NCTC7928</strain>
        <strain evidence="5 8">NCTC8985</strain>
    </source>
</reference>
<proteinExistence type="predicted"/>
<gene>
    <name evidence="5" type="primary">hisJ_3</name>
    <name evidence="4" type="synonym">hisJ</name>
    <name evidence="3" type="synonym">hisJ_1</name>
    <name evidence="6" type="synonym">hisJ_2</name>
    <name evidence="2" type="ORF">EIMP300_36890</name>
    <name evidence="4" type="ORF">NCTC10865_02005</name>
    <name evidence="6" type="ORF">NCTC10974_01844</name>
    <name evidence="3" type="ORF">NCTC7928_01078</name>
    <name evidence="5" type="ORF">NCTC8985_06467</name>
</gene>
<dbReference type="SUPFAM" id="SSF53850">
    <property type="entry name" value="Periplasmic binding protein-like II"/>
    <property type="match status" value="1"/>
</dbReference>
<dbReference type="EMBL" id="UGCO01000001">
    <property type="protein sequence ID" value="STI81013.1"/>
    <property type="molecule type" value="Genomic_DNA"/>
</dbReference>
<feature type="domain" description="Solute-binding protein family 3/N-terminal" evidence="1">
    <location>
        <begin position="3"/>
        <end position="36"/>
    </location>
</feature>
<dbReference type="Proteomes" id="UP000254405">
    <property type="component" value="Unassembled WGS sequence"/>
</dbReference>
<dbReference type="EMBL" id="UGCD01000002">
    <property type="protein sequence ID" value="STI16733.1"/>
    <property type="molecule type" value="Genomic_DNA"/>
</dbReference>